<dbReference type="RefSeq" id="WP_068589138.1">
    <property type="nucleotide sequence ID" value="NZ_LRXL01000026.1"/>
</dbReference>
<dbReference type="OrthoDB" id="9785438at2"/>
<accession>A0A167IDT8</accession>
<dbReference type="Proteomes" id="UP000077013">
    <property type="component" value="Unassembled WGS sequence"/>
</dbReference>
<keyword evidence="3" id="KW-1185">Reference proteome</keyword>
<name>A0A167IDT8_9FLAO</name>
<dbReference type="EMBL" id="LRXL01000026">
    <property type="protein sequence ID" value="OAB79555.1"/>
    <property type="molecule type" value="Genomic_DNA"/>
</dbReference>
<reference evidence="2 3" key="1">
    <citation type="submission" date="2016-02" db="EMBL/GenBank/DDBJ databases">
        <title>Ulvibacter sp. LPB0005, isolated from Thais luteostoma.</title>
        <authorList>
            <person name="Shin S.-K."/>
            <person name="Yi H."/>
        </authorList>
    </citation>
    <scope>NUCLEOTIDE SEQUENCE [LARGE SCALE GENOMIC DNA]</scope>
    <source>
        <strain evidence="2 3">LPB0005</strain>
    </source>
</reference>
<sequence>MFAKIPTTKYPPNTKPVLIWDGECGFCKYWVLRWEQLIKDRVRFRTYQEVASEFPDIPIKEFKKASRFIDLNGTIFSGPDSAYKSYTYSNKSLPWHRWYHSSTIFRWLSDHGYNFIAKHRPLFYKITILFFGKNPKSIKPYWFIYTLIFLGIFYMLLKLL</sequence>
<proteinExistence type="predicted"/>
<dbReference type="Pfam" id="PF04134">
    <property type="entry name" value="DCC1-like"/>
    <property type="match status" value="1"/>
</dbReference>
<dbReference type="GO" id="GO:0015035">
    <property type="term" value="F:protein-disulfide reductase activity"/>
    <property type="evidence" value="ECO:0007669"/>
    <property type="project" value="InterPro"/>
</dbReference>
<evidence type="ECO:0000313" key="2">
    <source>
        <dbReference type="EMBL" id="OAB79555.1"/>
    </source>
</evidence>
<organism evidence="2 3">
    <name type="scientific">Cochleicola gelatinilyticus</name>
    <dbReference type="NCBI Taxonomy" id="1763537"/>
    <lineage>
        <taxon>Bacteria</taxon>
        <taxon>Pseudomonadati</taxon>
        <taxon>Bacteroidota</taxon>
        <taxon>Flavobacteriia</taxon>
        <taxon>Flavobacteriales</taxon>
        <taxon>Flavobacteriaceae</taxon>
        <taxon>Cochleicola</taxon>
    </lineage>
</organism>
<keyword evidence="1" id="KW-0472">Membrane</keyword>
<feature type="transmembrane region" description="Helical" evidence="1">
    <location>
        <begin position="140"/>
        <end position="157"/>
    </location>
</feature>
<protein>
    <submittedName>
        <fullName evidence="2">Thiol-disulfide oxidoreductase</fullName>
    </submittedName>
</protein>
<comment type="caution">
    <text evidence="2">The sequence shown here is derived from an EMBL/GenBank/DDBJ whole genome shotgun (WGS) entry which is preliminary data.</text>
</comment>
<evidence type="ECO:0000313" key="3">
    <source>
        <dbReference type="Proteomes" id="UP000077013"/>
    </source>
</evidence>
<dbReference type="STRING" id="1763537.ULVI_02035"/>
<gene>
    <name evidence="2" type="ORF">ULVI_02035</name>
</gene>
<keyword evidence="1" id="KW-1133">Transmembrane helix</keyword>
<keyword evidence="1" id="KW-0812">Transmembrane</keyword>
<dbReference type="InterPro" id="IPR007263">
    <property type="entry name" value="DCC1-like"/>
</dbReference>
<dbReference type="AlphaFoldDB" id="A0A167IDT8"/>
<evidence type="ECO:0000256" key="1">
    <source>
        <dbReference type="SAM" id="Phobius"/>
    </source>
</evidence>